<evidence type="ECO:0000259" key="17">
    <source>
        <dbReference type="PROSITE" id="PS51873"/>
    </source>
</evidence>
<gene>
    <name evidence="18" type="ORF">FGO68_gene3867</name>
</gene>
<comment type="pathway">
    <text evidence="3">Protein modification; protein ubiquitination.</text>
</comment>
<dbReference type="InterPro" id="IPR017907">
    <property type="entry name" value="Znf_RING_CS"/>
</dbReference>
<evidence type="ECO:0000256" key="1">
    <source>
        <dbReference type="ARBA" id="ARBA00001798"/>
    </source>
</evidence>
<reference evidence="18" key="1">
    <citation type="submission" date="2019-06" db="EMBL/GenBank/DDBJ databases">
        <authorList>
            <person name="Zheng W."/>
        </authorList>
    </citation>
    <scope>NUCLEOTIDE SEQUENCE</scope>
    <source>
        <strain evidence="18">QDHG01</strain>
    </source>
</reference>
<evidence type="ECO:0000256" key="2">
    <source>
        <dbReference type="ARBA" id="ARBA00004167"/>
    </source>
</evidence>
<feature type="domain" description="RING-type" evidence="16">
    <location>
        <begin position="97"/>
        <end position="144"/>
    </location>
</feature>
<dbReference type="InterPro" id="IPR044066">
    <property type="entry name" value="TRIAD_supradom"/>
</dbReference>
<evidence type="ECO:0000256" key="8">
    <source>
        <dbReference type="ARBA" id="ARBA00022737"/>
    </source>
</evidence>
<evidence type="ECO:0000313" key="18">
    <source>
        <dbReference type="EMBL" id="TNV82878.1"/>
    </source>
</evidence>
<proteinExistence type="predicted"/>
<dbReference type="InterPro" id="IPR001841">
    <property type="entry name" value="Znf_RING"/>
</dbReference>
<dbReference type="InterPro" id="IPR031127">
    <property type="entry name" value="E3_UB_ligase_RBR"/>
</dbReference>
<dbReference type="Pfam" id="PF01485">
    <property type="entry name" value="IBR"/>
    <property type="match status" value="1"/>
</dbReference>
<dbReference type="FunFam" id="3.30.40.10:FF:000051">
    <property type="entry name" value="RBR-type E3 ubiquitin transferase"/>
    <property type="match status" value="1"/>
</dbReference>
<evidence type="ECO:0000256" key="11">
    <source>
        <dbReference type="ARBA" id="ARBA00022833"/>
    </source>
</evidence>
<keyword evidence="10" id="KW-0833">Ubl conjugation pathway</keyword>
<evidence type="ECO:0000256" key="9">
    <source>
        <dbReference type="ARBA" id="ARBA00022771"/>
    </source>
</evidence>
<organism evidence="18 19">
    <name type="scientific">Halteria grandinella</name>
    <dbReference type="NCBI Taxonomy" id="5974"/>
    <lineage>
        <taxon>Eukaryota</taxon>
        <taxon>Sar</taxon>
        <taxon>Alveolata</taxon>
        <taxon>Ciliophora</taxon>
        <taxon>Intramacronucleata</taxon>
        <taxon>Spirotrichea</taxon>
        <taxon>Stichotrichia</taxon>
        <taxon>Sporadotrichida</taxon>
        <taxon>Halteriidae</taxon>
        <taxon>Halteria</taxon>
    </lineage>
</organism>
<evidence type="ECO:0000256" key="5">
    <source>
        <dbReference type="ARBA" id="ARBA00022679"/>
    </source>
</evidence>
<dbReference type="InterPro" id="IPR002867">
    <property type="entry name" value="IBR_dom"/>
</dbReference>
<dbReference type="PROSITE" id="PS00518">
    <property type="entry name" value="ZF_RING_1"/>
    <property type="match status" value="1"/>
</dbReference>
<evidence type="ECO:0000256" key="12">
    <source>
        <dbReference type="ARBA" id="ARBA00022989"/>
    </source>
</evidence>
<keyword evidence="5" id="KW-0808">Transferase</keyword>
<dbReference type="PANTHER" id="PTHR11685">
    <property type="entry name" value="RBR FAMILY RING FINGER AND IBR DOMAIN-CONTAINING"/>
    <property type="match status" value="1"/>
</dbReference>
<dbReference type="InterPro" id="IPR013083">
    <property type="entry name" value="Znf_RING/FYVE/PHD"/>
</dbReference>
<dbReference type="EMBL" id="RRYP01004419">
    <property type="protein sequence ID" value="TNV82878.1"/>
    <property type="molecule type" value="Genomic_DNA"/>
</dbReference>
<dbReference type="Pfam" id="PF22191">
    <property type="entry name" value="IBR_1"/>
    <property type="match status" value="1"/>
</dbReference>
<protein>
    <recommendedName>
        <fullName evidence="4">RBR-type E3 ubiquitin transferase</fullName>
        <ecNumber evidence="4">2.3.2.31</ecNumber>
    </recommendedName>
</protein>
<dbReference type="Gene3D" id="3.30.40.10">
    <property type="entry name" value="Zinc/RING finger domain, C3HC4 (zinc finger)"/>
    <property type="match status" value="1"/>
</dbReference>
<evidence type="ECO:0000313" key="19">
    <source>
        <dbReference type="Proteomes" id="UP000785679"/>
    </source>
</evidence>
<evidence type="ECO:0000256" key="7">
    <source>
        <dbReference type="ARBA" id="ARBA00022723"/>
    </source>
</evidence>
<dbReference type="GO" id="GO:0031090">
    <property type="term" value="C:organelle membrane"/>
    <property type="evidence" value="ECO:0007669"/>
    <property type="project" value="UniProtKB-ARBA"/>
</dbReference>
<keyword evidence="12 15" id="KW-1133">Transmembrane helix</keyword>
<dbReference type="AlphaFoldDB" id="A0A8J8T691"/>
<evidence type="ECO:0000256" key="3">
    <source>
        <dbReference type="ARBA" id="ARBA00004906"/>
    </source>
</evidence>
<evidence type="ECO:0000256" key="14">
    <source>
        <dbReference type="PROSITE-ProRule" id="PRU00175"/>
    </source>
</evidence>
<dbReference type="SMART" id="SM00184">
    <property type="entry name" value="RING"/>
    <property type="match status" value="1"/>
</dbReference>
<keyword evidence="8" id="KW-0677">Repeat</keyword>
<keyword evidence="7" id="KW-0479">Metal-binding</keyword>
<evidence type="ECO:0000256" key="4">
    <source>
        <dbReference type="ARBA" id="ARBA00012251"/>
    </source>
</evidence>
<keyword evidence="11" id="KW-0862">Zinc</keyword>
<keyword evidence="19" id="KW-1185">Reference proteome</keyword>
<dbReference type="SMART" id="SM00647">
    <property type="entry name" value="IBR"/>
    <property type="match status" value="2"/>
</dbReference>
<sequence>MKDYISRKLIYFGFNEGLVQKLFEAMPTRKQLSLEAAVSYLTKDESTGKYNHVYRFGGGGKCTICSEELQAHSNEEIVDSAAQDSSVREQLNISVTCQICYSEIYSEEELIRLKCGHDFCEECIKEYFLFQVSVGKVQSGLCCPDVQCSARGDQIGIILLKNHLMSPETYQKYQKFKRRLEIYKDPNLKGCPAIDCEGFLRKPLQTDLYPGPLSPACCFKCEKIFCFNCLHPWHPSESCDEKIDKGYQEWAEPNSETVGTCTNCGIKIEKEGGCPHMICQMCKHEWCWICKQAFPVHTPDCPKYDQYLELLHFQGMENSMLDGDESIHPNGWFMYSGGYGSLWFWFSSFLFMLLVGVPCILVFNVFVTPVYMLSLFFKCLGLDHQALKGRFWIVSFLVLAFILLYSAVPIVFFIVTMPQLTFHFAKKCMEMKDLCKNRCRRYRKLSVIPVNNRLLRTIGLQ</sequence>
<dbReference type="Pfam" id="PF13639">
    <property type="entry name" value="zf-RING_2"/>
    <property type="match status" value="1"/>
</dbReference>
<dbReference type="GO" id="GO:0005737">
    <property type="term" value="C:cytoplasm"/>
    <property type="evidence" value="ECO:0007669"/>
    <property type="project" value="UniProtKB-ARBA"/>
</dbReference>
<evidence type="ECO:0000256" key="10">
    <source>
        <dbReference type="ARBA" id="ARBA00022786"/>
    </source>
</evidence>
<dbReference type="CDD" id="cd20336">
    <property type="entry name" value="Rcat_RBR"/>
    <property type="match status" value="1"/>
</dbReference>
<comment type="caution">
    <text evidence="18">The sequence shown here is derived from an EMBL/GenBank/DDBJ whole genome shotgun (WGS) entry which is preliminary data.</text>
</comment>
<dbReference type="GO" id="GO:0061630">
    <property type="term" value="F:ubiquitin protein ligase activity"/>
    <property type="evidence" value="ECO:0007669"/>
    <property type="project" value="UniProtKB-EC"/>
</dbReference>
<dbReference type="EC" id="2.3.2.31" evidence="4"/>
<comment type="catalytic activity">
    <reaction evidence="1">
        <text>[E2 ubiquitin-conjugating enzyme]-S-ubiquitinyl-L-cysteine + [acceptor protein]-L-lysine = [E2 ubiquitin-conjugating enzyme]-L-cysteine + [acceptor protein]-N(6)-ubiquitinyl-L-lysine.</text>
        <dbReference type="EC" id="2.3.2.31"/>
    </reaction>
</comment>
<dbReference type="SUPFAM" id="SSF57850">
    <property type="entry name" value="RING/U-box"/>
    <property type="match status" value="3"/>
</dbReference>
<evidence type="ECO:0000256" key="6">
    <source>
        <dbReference type="ARBA" id="ARBA00022692"/>
    </source>
</evidence>
<dbReference type="CDD" id="cd20335">
    <property type="entry name" value="BRcat_RBR"/>
    <property type="match status" value="1"/>
</dbReference>
<feature type="domain" description="RING-type" evidence="17">
    <location>
        <begin position="93"/>
        <end position="308"/>
    </location>
</feature>
<feature type="transmembrane region" description="Helical" evidence="15">
    <location>
        <begin position="391"/>
        <end position="417"/>
    </location>
</feature>
<evidence type="ECO:0000259" key="16">
    <source>
        <dbReference type="PROSITE" id="PS50089"/>
    </source>
</evidence>
<dbReference type="PROSITE" id="PS50089">
    <property type="entry name" value="ZF_RING_2"/>
    <property type="match status" value="1"/>
</dbReference>
<keyword evidence="6 15" id="KW-0812">Transmembrane</keyword>
<keyword evidence="13 15" id="KW-0472">Membrane</keyword>
<evidence type="ECO:0000256" key="13">
    <source>
        <dbReference type="ARBA" id="ARBA00023136"/>
    </source>
</evidence>
<dbReference type="Proteomes" id="UP000785679">
    <property type="component" value="Unassembled WGS sequence"/>
</dbReference>
<evidence type="ECO:0000256" key="15">
    <source>
        <dbReference type="SAM" id="Phobius"/>
    </source>
</evidence>
<comment type="subcellular location">
    <subcellularLocation>
        <location evidence="2">Membrane</location>
        <topology evidence="2">Single-pass membrane protein</topology>
    </subcellularLocation>
</comment>
<keyword evidence="9 14" id="KW-0863">Zinc-finger</keyword>
<accession>A0A8J8T691</accession>
<dbReference type="Gene3D" id="1.20.120.1750">
    <property type="match status" value="1"/>
</dbReference>
<feature type="transmembrane region" description="Helical" evidence="15">
    <location>
        <begin position="342"/>
        <end position="371"/>
    </location>
</feature>
<dbReference type="OrthoDB" id="311800at2759"/>
<dbReference type="PROSITE" id="PS51873">
    <property type="entry name" value="TRIAD"/>
    <property type="match status" value="1"/>
</dbReference>
<name>A0A8J8T691_HALGN</name>
<dbReference type="GO" id="GO:0016567">
    <property type="term" value="P:protein ubiquitination"/>
    <property type="evidence" value="ECO:0007669"/>
    <property type="project" value="InterPro"/>
</dbReference>
<dbReference type="GO" id="GO:0008270">
    <property type="term" value="F:zinc ion binding"/>
    <property type="evidence" value="ECO:0007669"/>
    <property type="project" value="UniProtKB-KW"/>
</dbReference>